<dbReference type="GeneID" id="105365350"/>
<sequence length="340" mass="39451">MTSKQLNIKQEIGKVIKRFKFEELESAVLPVFPEFKWDKIKSKLVENHESFTTGHAIQIIDIFISKANLVNNVLKDRMTTLQVIDVSRHYNRKVWYGYEFLGNNDSNSITLKEIENKIKYNLKAHKIHVNAQAVEYNGLTFLAIKEESRRKKIITLPTYFSFLINENYFFCSKKGVSNEFLMAVTESLGYQNCKKIKLMGKDIHSLIKMLLSRKAATMEGRLLCQPLPFKRVPPALTTLGLDFTRHKQRKEYAIECYKNSAPIFEFLKVKSLHEKWKHKDAVEKLPNESIFIAIEFRSSDIIQFLKHLITQGILTLPLPCYAANILTLGRNDVMLKDNSQ</sequence>
<evidence type="ECO:0000313" key="2">
    <source>
        <dbReference type="RefSeq" id="XP_011501793.1"/>
    </source>
</evidence>
<dbReference type="Proteomes" id="UP000695007">
    <property type="component" value="Unplaced"/>
</dbReference>
<name>A0AAJ7DZ67_9HYME</name>
<dbReference type="PANTHER" id="PTHR46790:SF1">
    <property type="entry name" value="CENTROMERE PROTEIN N"/>
    <property type="match status" value="1"/>
</dbReference>
<keyword evidence="1" id="KW-1185">Reference proteome</keyword>
<dbReference type="InterPro" id="IPR052011">
    <property type="entry name" value="CENP-NAC/CAD_complex"/>
</dbReference>
<accession>A0AAJ7DZ67</accession>
<evidence type="ECO:0000313" key="1">
    <source>
        <dbReference type="Proteomes" id="UP000695007"/>
    </source>
</evidence>
<proteinExistence type="predicted"/>
<reference evidence="2" key="1">
    <citation type="submission" date="2025-08" db="UniProtKB">
        <authorList>
            <consortium name="RefSeq"/>
        </authorList>
    </citation>
    <scope>IDENTIFICATION</scope>
</reference>
<protein>
    <submittedName>
        <fullName evidence="2">Uncharacterized protein LOC105365350</fullName>
    </submittedName>
</protein>
<dbReference type="AlphaFoldDB" id="A0AAJ7DZ67"/>
<dbReference type="PANTHER" id="PTHR46790">
    <property type="entry name" value="CENTROMERE PROTEIN N"/>
    <property type="match status" value="1"/>
</dbReference>
<dbReference type="KEGG" id="csol:105365350"/>
<dbReference type="GO" id="GO:0005654">
    <property type="term" value="C:nucleoplasm"/>
    <property type="evidence" value="ECO:0007669"/>
    <property type="project" value="TreeGrafter"/>
</dbReference>
<gene>
    <name evidence="2" type="primary">LOC105365350</name>
</gene>
<organism evidence="1 2">
    <name type="scientific">Ceratosolen solmsi marchali</name>
    <dbReference type="NCBI Taxonomy" id="326594"/>
    <lineage>
        <taxon>Eukaryota</taxon>
        <taxon>Metazoa</taxon>
        <taxon>Ecdysozoa</taxon>
        <taxon>Arthropoda</taxon>
        <taxon>Hexapoda</taxon>
        <taxon>Insecta</taxon>
        <taxon>Pterygota</taxon>
        <taxon>Neoptera</taxon>
        <taxon>Endopterygota</taxon>
        <taxon>Hymenoptera</taxon>
        <taxon>Apocrita</taxon>
        <taxon>Proctotrupomorpha</taxon>
        <taxon>Chalcidoidea</taxon>
        <taxon>Agaonidae</taxon>
        <taxon>Agaoninae</taxon>
        <taxon>Ceratosolen</taxon>
    </lineage>
</organism>
<dbReference type="RefSeq" id="XP_011501793.1">
    <property type="nucleotide sequence ID" value="XM_011503491.1"/>
</dbReference>